<reference evidence="1" key="1">
    <citation type="submission" date="2016-01" db="EMBL/GenBank/DDBJ databases">
        <authorList>
            <person name="Peeters C."/>
        </authorList>
    </citation>
    <scope>NUCLEOTIDE SEQUENCE [LARGE SCALE GENOMIC DNA]</scope>
    <source>
        <strain evidence="1">LMG 29318</strain>
    </source>
</reference>
<proteinExistence type="predicted"/>
<name>A0A158BLI4_9BURK</name>
<dbReference type="RefSeq" id="WP_235012150.1">
    <property type="nucleotide sequence ID" value="NZ_FCOF02000016.1"/>
</dbReference>
<protein>
    <submittedName>
        <fullName evidence="1">Alpha/beta hydrolase fold protein</fullName>
    </submittedName>
</protein>
<evidence type="ECO:0000313" key="2">
    <source>
        <dbReference type="Proteomes" id="UP000054870"/>
    </source>
</evidence>
<organism evidence="1 2">
    <name type="scientific">Caballeronia catudaia</name>
    <dbReference type="NCBI Taxonomy" id="1777136"/>
    <lineage>
        <taxon>Bacteria</taxon>
        <taxon>Pseudomonadati</taxon>
        <taxon>Pseudomonadota</taxon>
        <taxon>Betaproteobacteria</taxon>
        <taxon>Burkholderiales</taxon>
        <taxon>Burkholderiaceae</taxon>
        <taxon>Caballeronia</taxon>
    </lineage>
</organism>
<keyword evidence="2" id="KW-1185">Reference proteome</keyword>
<sequence length="188" mass="20678">MMLGEAGFFAVSFDARDHGDSGWPSDANYSQVAMVRDLESIASSLGMLRPVLVGAATSGATSLLAVGEGYVDARALILVNIAPQTEPAGVARIQSSLRRWSSRFEPRDDAIHSPTAFFLRPKDEHSHRRPWDPHFVAGPRDMGRRRQRLCASARKLTLPTLLMRGEHSDVVSETGVAEFMRFCAHAEM</sequence>
<keyword evidence="1" id="KW-0378">Hydrolase</keyword>
<dbReference type="AlphaFoldDB" id="A0A158BLI4"/>
<gene>
    <name evidence="1" type="ORF">AWB75_03662</name>
</gene>
<comment type="caution">
    <text evidence="1">The sequence shown here is derived from an EMBL/GenBank/DDBJ whole genome shotgun (WGS) entry which is preliminary data.</text>
</comment>
<accession>A0A158BLI4</accession>
<dbReference type="EMBL" id="FCOF02000016">
    <property type="protein sequence ID" value="SAK70914.1"/>
    <property type="molecule type" value="Genomic_DNA"/>
</dbReference>
<dbReference type="Proteomes" id="UP000054870">
    <property type="component" value="Unassembled WGS sequence"/>
</dbReference>
<evidence type="ECO:0000313" key="1">
    <source>
        <dbReference type="EMBL" id="SAK70914.1"/>
    </source>
</evidence>
<dbReference type="SUPFAM" id="SSF53474">
    <property type="entry name" value="alpha/beta-Hydrolases"/>
    <property type="match status" value="1"/>
</dbReference>
<dbReference type="Gene3D" id="3.40.50.1820">
    <property type="entry name" value="alpha/beta hydrolase"/>
    <property type="match status" value="1"/>
</dbReference>
<dbReference type="InterPro" id="IPR029058">
    <property type="entry name" value="AB_hydrolase_fold"/>
</dbReference>
<dbReference type="GO" id="GO:0016787">
    <property type="term" value="F:hydrolase activity"/>
    <property type="evidence" value="ECO:0007669"/>
    <property type="project" value="UniProtKB-KW"/>
</dbReference>